<keyword evidence="1" id="KW-0175">Coiled coil</keyword>
<accession>A0A1C3EHK9</accession>
<keyword evidence="2" id="KW-1133">Transmembrane helix</keyword>
<dbReference type="RefSeq" id="WP_068847202.1">
    <property type="nucleotide sequence ID" value="NZ_LYDR01000063.1"/>
</dbReference>
<protein>
    <submittedName>
        <fullName evidence="3">Uncharacterized protein</fullName>
    </submittedName>
</protein>
<dbReference type="OrthoDB" id="284128at2"/>
<evidence type="ECO:0000256" key="2">
    <source>
        <dbReference type="SAM" id="Phobius"/>
    </source>
</evidence>
<sequence>MSQRPSPKESEFGSDSFLDVIANIVGILVILIVLAGLKVSRMPVVTKSSENPAVAIVTDLKATELTVSEPVQPAAELPTQDPLPADLQPVPPTVELPPQEIPAEKLVVEAARPVKIISLSPNQALREEAEQAALSTSRLETEIENLSAQVAEQEQSLLRAQSQARVMASELQAGRELLRAKQDRLTQAHEQLLAARQKLATLRARVIETDFAPPNVEKIEHRVTPVGRVVKGSERHFRFERGRVAEVPIDALVEQVKRQIESRKDWLIKTPKAQGEVGPVGGFLMRYTVQRENGGVLSELEMGPGLVSISVTQWLIQPARDLQTESVEEAMQTGSRFYRSLLTTPEDATLTFWVYPDSFSEFQRIRKFVHEQGFLVAARPLPKGVPIAGSPHGTRSSAQ</sequence>
<dbReference type="AlphaFoldDB" id="A0A1C3EHK9"/>
<proteinExistence type="predicted"/>
<evidence type="ECO:0000256" key="1">
    <source>
        <dbReference type="SAM" id="Coils"/>
    </source>
</evidence>
<keyword evidence="4" id="KW-1185">Reference proteome</keyword>
<comment type="caution">
    <text evidence="3">The sequence shown here is derived from an EMBL/GenBank/DDBJ whole genome shotgun (WGS) entry which is preliminary data.</text>
</comment>
<organism evidence="3 4">
    <name type="scientific">Planctopirus hydrillae</name>
    <dbReference type="NCBI Taxonomy" id="1841610"/>
    <lineage>
        <taxon>Bacteria</taxon>
        <taxon>Pseudomonadati</taxon>
        <taxon>Planctomycetota</taxon>
        <taxon>Planctomycetia</taxon>
        <taxon>Planctomycetales</taxon>
        <taxon>Planctomycetaceae</taxon>
        <taxon>Planctopirus</taxon>
    </lineage>
</organism>
<evidence type="ECO:0000313" key="4">
    <source>
        <dbReference type="Proteomes" id="UP000094828"/>
    </source>
</evidence>
<reference evidence="3 4" key="1">
    <citation type="submission" date="2016-05" db="EMBL/GenBank/DDBJ databases">
        <title>Genomic and physiological characterization of Planctopirus sp. isolated from fresh water lake.</title>
        <authorList>
            <person name="Subhash Y."/>
            <person name="Ramana C."/>
        </authorList>
    </citation>
    <scope>NUCLEOTIDE SEQUENCE [LARGE SCALE GENOMIC DNA]</scope>
    <source>
        <strain evidence="3 4">JC280</strain>
    </source>
</reference>
<evidence type="ECO:0000313" key="3">
    <source>
        <dbReference type="EMBL" id="ODA32689.1"/>
    </source>
</evidence>
<feature type="coiled-coil region" evidence="1">
    <location>
        <begin position="122"/>
        <end position="205"/>
    </location>
</feature>
<dbReference type="Proteomes" id="UP000094828">
    <property type="component" value="Unassembled WGS sequence"/>
</dbReference>
<name>A0A1C3EHK9_9PLAN</name>
<feature type="transmembrane region" description="Helical" evidence="2">
    <location>
        <begin position="20"/>
        <end position="37"/>
    </location>
</feature>
<keyword evidence="2" id="KW-0812">Transmembrane</keyword>
<dbReference type="EMBL" id="LYDR01000063">
    <property type="protein sequence ID" value="ODA32689.1"/>
    <property type="molecule type" value="Genomic_DNA"/>
</dbReference>
<dbReference type="STRING" id="1841610.A6X21_20295"/>
<gene>
    <name evidence="3" type="ORF">A6X21_20295</name>
</gene>
<keyword evidence="2" id="KW-0472">Membrane</keyword>